<gene>
    <name evidence="2" type="ORF">DFH08DRAFT_964312</name>
</gene>
<keyword evidence="3" id="KW-1185">Reference proteome</keyword>
<evidence type="ECO:0000313" key="3">
    <source>
        <dbReference type="Proteomes" id="UP001218218"/>
    </source>
</evidence>
<dbReference type="AlphaFoldDB" id="A0AAD6ZUC2"/>
<evidence type="ECO:0000313" key="2">
    <source>
        <dbReference type="EMBL" id="KAJ7339286.1"/>
    </source>
</evidence>
<proteinExistence type="predicted"/>
<comment type="caution">
    <text evidence="2">The sequence shown here is derived from an EMBL/GenBank/DDBJ whole genome shotgun (WGS) entry which is preliminary data.</text>
</comment>
<evidence type="ECO:0000256" key="1">
    <source>
        <dbReference type="SAM" id="MobiDB-lite"/>
    </source>
</evidence>
<dbReference type="EMBL" id="JARIHO010000028">
    <property type="protein sequence ID" value="KAJ7339286.1"/>
    <property type="molecule type" value="Genomic_DNA"/>
</dbReference>
<dbReference type="Proteomes" id="UP001218218">
    <property type="component" value="Unassembled WGS sequence"/>
</dbReference>
<accession>A0AAD6ZUC2</accession>
<protein>
    <submittedName>
        <fullName evidence="2">Uncharacterized protein</fullName>
    </submittedName>
</protein>
<sequence length="193" mass="20403">MGCELRTEAGLDTDVVELSSTAQLGDDVSHPQPAGRDYLDTRSFDTRGTNVRLGPAHVCLPSRRRSSSIFTGAGISNAAPLLPALSCELERARGAGVDSGRNDKGSTPSLPGRRTDGTQVGGTIPIDVRIGDGMADESGSSAWWDRFDAMLGAMREGRRRSATVDADEDVDPAALELQALLDLLLPLSLQALK</sequence>
<reference evidence="2" key="1">
    <citation type="submission" date="2023-03" db="EMBL/GenBank/DDBJ databases">
        <title>Massive genome expansion in bonnet fungi (Mycena s.s.) driven by repeated elements and novel gene families across ecological guilds.</title>
        <authorList>
            <consortium name="Lawrence Berkeley National Laboratory"/>
            <person name="Harder C.B."/>
            <person name="Miyauchi S."/>
            <person name="Viragh M."/>
            <person name="Kuo A."/>
            <person name="Thoen E."/>
            <person name="Andreopoulos B."/>
            <person name="Lu D."/>
            <person name="Skrede I."/>
            <person name="Drula E."/>
            <person name="Henrissat B."/>
            <person name="Morin E."/>
            <person name="Kohler A."/>
            <person name="Barry K."/>
            <person name="LaButti K."/>
            <person name="Morin E."/>
            <person name="Salamov A."/>
            <person name="Lipzen A."/>
            <person name="Mereny Z."/>
            <person name="Hegedus B."/>
            <person name="Baldrian P."/>
            <person name="Stursova M."/>
            <person name="Weitz H."/>
            <person name="Taylor A."/>
            <person name="Grigoriev I.V."/>
            <person name="Nagy L.G."/>
            <person name="Martin F."/>
            <person name="Kauserud H."/>
        </authorList>
    </citation>
    <scope>NUCLEOTIDE SEQUENCE</scope>
    <source>
        <strain evidence="2">CBHHK002</strain>
    </source>
</reference>
<organism evidence="2 3">
    <name type="scientific">Mycena albidolilacea</name>
    <dbReference type="NCBI Taxonomy" id="1033008"/>
    <lineage>
        <taxon>Eukaryota</taxon>
        <taxon>Fungi</taxon>
        <taxon>Dikarya</taxon>
        <taxon>Basidiomycota</taxon>
        <taxon>Agaricomycotina</taxon>
        <taxon>Agaricomycetes</taxon>
        <taxon>Agaricomycetidae</taxon>
        <taxon>Agaricales</taxon>
        <taxon>Marasmiineae</taxon>
        <taxon>Mycenaceae</taxon>
        <taxon>Mycena</taxon>
    </lineage>
</organism>
<name>A0AAD6ZUC2_9AGAR</name>
<feature type="region of interest" description="Disordered" evidence="1">
    <location>
        <begin position="93"/>
        <end position="124"/>
    </location>
</feature>